<dbReference type="RefSeq" id="WP_379762775.1">
    <property type="nucleotide sequence ID" value="NZ_JBHSCL010000004.1"/>
</dbReference>
<evidence type="ECO:0000313" key="6">
    <source>
        <dbReference type="Proteomes" id="UP001595841"/>
    </source>
</evidence>
<comment type="caution">
    <text evidence="5">The sequence shown here is derived from an EMBL/GenBank/DDBJ whole genome shotgun (WGS) entry which is preliminary data.</text>
</comment>
<proteinExistence type="inferred from homology"/>
<evidence type="ECO:0000256" key="1">
    <source>
        <dbReference type="ARBA" id="ARBA00008857"/>
    </source>
</evidence>
<dbReference type="Proteomes" id="UP001595841">
    <property type="component" value="Unassembled WGS sequence"/>
</dbReference>
<dbReference type="Gene3D" id="1.10.150.130">
    <property type="match status" value="1"/>
</dbReference>
<feature type="domain" description="Tyr recombinase" evidence="4">
    <location>
        <begin position="228"/>
        <end position="414"/>
    </location>
</feature>
<dbReference type="InterPro" id="IPR013762">
    <property type="entry name" value="Integrase-like_cat_sf"/>
</dbReference>
<keyword evidence="2" id="KW-0238">DNA-binding</keyword>
<dbReference type="EMBL" id="JBHSCL010000004">
    <property type="protein sequence ID" value="MFC4219384.1"/>
    <property type="molecule type" value="Genomic_DNA"/>
</dbReference>
<reference evidence="6" key="1">
    <citation type="journal article" date="2019" name="Int. J. Syst. Evol. Microbiol.">
        <title>The Global Catalogue of Microorganisms (GCM) 10K type strain sequencing project: providing services to taxonomists for standard genome sequencing and annotation.</title>
        <authorList>
            <consortium name="The Broad Institute Genomics Platform"/>
            <consortium name="The Broad Institute Genome Sequencing Center for Infectious Disease"/>
            <person name="Wu L."/>
            <person name="Ma J."/>
        </authorList>
    </citation>
    <scope>NUCLEOTIDE SEQUENCE [LARGE SCALE GENOMIC DNA]</scope>
    <source>
        <strain evidence="6">CGMCC 1.15774</strain>
    </source>
</reference>
<accession>A0ABV8PIN4</accession>
<gene>
    <name evidence="5" type="ORF">ACFOWS_04530</name>
</gene>
<dbReference type="Pfam" id="PF00589">
    <property type="entry name" value="Phage_integrase"/>
    <property type="match status" value="1"/>
</dbReference>
<dbReference type="PANTHER" id="PTHR30349">
    <property type="entry name" value="PHAGE INTEGRASE-RELATED"/>
    <property type="match status" value="1"/>
</dbReference>
<dbReference type="InterPro" id="IPR050090">
    <property type="entry name" value="Tyrosine_recombinase_XerCD"/>
</dbReference>
<protein>
    <submittedName>
        <fullName evidence="5">Tyrosine-type recombinase/integrase</fullName>
    </submittedName>
</protein>
<dbReference type="PROSITE" id="PS51898">
    <property type="entry name" value="TYR_RECOMBINASE"/>
    <property type="match status" value="1"/>
</dbReference>
<keyword evidence="3" id="KW-0233">DNA recombination</keyword>
<dbReference type="InterPro" id="IPR010998">
    <property type="entry name" value="Integrase_recombinase_N"/>
</dbReference>
<evidence type="ECO:0000256" key="3">
    <source>
        <dbReference type="ARBA" id="ARBA00023172"/>
    </source>
</evidence>
<organism evidence="5 6">
    <name type="scientific">Flagellimonas marina</name>
    <dbReference type="NCBI Taxonomy" id="1775168"/>
    <lineage>
        <taxon>Bacteria</taxon>
        <taxon>Pseudomonadati</taxon>
        <taxon>Bacteroidota</taxon>
        <taxon>Flavobacteriia</taxon>
        <taxon>Flavobacteriales</taxon>
        <taxon>Flavobacteriaceae</taxon>
        <taxon>Flagellimonas</taxon>
    </lineage>
</organism>
<comment type="similarity">
    <text evidence="1">Belongs to the 'phage' integrase family.</text>
</comment>
<evidence type="ECO:0000313" key="5">
    <source>
        <dbReference type="EMBL" id="MFC4219384.1"/>
    </source>
</evidence>
<dbReference type="PANTHER" id="PTHR30349:SF64">
    <property type="entry name" value="PROPHAGE INTEGRASE INTD-RELATED"/>
    <property type="match status" value="1"/>
</dbReference>
<name>A0ABV8PIN4_9FLAO</name>
<sequence>MSTLRSTFVLKEPQGKGKESNKETLILFRCNFKNEGKRFIYSTGERIAPKSWDFKNRQPMLHGPNRSNLASSIRMQINRYKDKFEELQAICKSMDRDFTSKVLKDEFDKEFKRLPNAKNLFFEAYDEFMDFKKKIGDWSPSTVKRYDNIKNILEDFEGDRKYKLSFNTIDNRFHAEFTDYCMNYKGHVNNTFSRNVGLFKTFMGWALENGYTYRDDFRKFKKKKVVVTNQIALDLKDLDVLMKHEFKNKSLERIRDVFVFACVTGMRFGELKLISPENVIDGELHLKEEKNSEKEVRRIPLNDLAMFILRKYDFDLPLIANQKHNEYIKDVFEAAGYTHDVEKVVTKGKESIREVMPFYKRISSHTARRTFITMMKKKGFSDKLIASISGHSDMKTLNQYYQVDDVAKSEAVKDVFKVDFEPLKKVD</sequence>
<evidence type="ECO:0000256" key="2">
    <source>
        <dbReference type="ARBA" id="ARBA00023125"/>
    </source>
</evidence>
<dbReference type="InterPro" id="IPR002104">
    <property type="entry name" value="Integrase_catalytic"/>
</dbReference>
<dbReference type="SUPFAM" id="SSF56349">
    <property type="entry name" value="DNA breaking-rejoining enzymes"/>
    <property type="match status" value="1"/>
</dbReference>
<dbReference type="Gene3D" id="1.10.443.10">
    <property type="entry name" value="Intergrase catalytic core"/>
    <property type="match status" value="1"/>
</dbReference>
<keyword evidence="6" id="KW-1185">Reference proteome</keyword>
<dbReference type="Pfam" id="PF13102">
    <property type="entry name" value="Phage_int_SAM_5"/>
    <property type="match status" value="1"/>
</dbReference>
<evidence type="ECO:0000259" key="4">
    <source>
        <dbReference type="PROSITE" id="PS51898"/>
    </source>
</evidence>
<dbReference type="InterPro" id="IPR011010">
    <property type="entry name" value="DNA_brk_join_enz"/>
</dbReference>
<dbReference type="InterPro" id="IPR025269">
    <property type="entry name" value="SAM-like_dom"/>
</dbReference>